<dbReference type="SUPFAM" id="SSF54928">
    <property type="entry name" value="RNA-binding domain, RBD"/>
    <property type="match status" value="1"/>
</dbReference>
<keyword evidence="1" id="KW-0694">RNA-binding</keyword>
<dbReference type="EMBL" id="CAUYUJ010017405">
    <property type="protein sequence ID" value="CAK0874535.1"/>
    <property type="molecule type" value="Genomic_DNA"/>
</dbReference>
<dbReference type="PROSITE" id="PS50102">
    <property type="entry name" value="RRM"/>
    <property type="match status" value="1"/>
</dbReference>
<dbReference type="Proteomes" id="UP001189429">
    <property type="component" value="Unassembled WGS sequence"/>
</dbReference>
<protein>
    <recommendedName>
        <fullName evidence="3">RRM domain-containing protein</fullName>
    </recommendedName>
</protein>
<dbReference type="InterPro" id="IPR007201">
    <property type="entry name" value="Mei2-like_Rrm_C"/>
</dbReference>
<gene>
    <name evidence="4" type="ORF">PCOR1329_LOCUS59404</name>
</gene>
<dbReference type="InterPro" id="IPR000504">
    <property type="entry name" value="RRM_dom"/>
</dbReference>
<evidence type="ECO:0000313" key="5">
    <source>
        <dbReference type="Proteomes" id="UP001189429"/>
    </source>
</evidence>
<dbReference type="InterPro" id="IPR035979">
    <property type="entry name" value="RBD_domain_sf"/>
</dbReference>
<feature type="domain" description="RRM" evidence="3">
    <location>
        <begin position="323"/>
        <end position="410"/>
    </location>
</feature>
<feature type="region of interest" description="Disordered" evidence="2">
    <location>
        <begin position="19"/>
        <end position="53"/>
    </location>
</feature>
<proteinExistence type="predicted"/>
<name>A0ABN9VPX7_9DINO</name>
<feature type="region of interest" description="Disordered" evidence="2">
    <location>
        <begin position="457"/>
        <end position="480"/>
    </location>
</feature>
<feature type="compositionally biased region" description="Low complexity" evidence="2">
    <location>
        <begin position="69"/>
        <end position="90"/>
    </location>
</feature>
<evidence type="ECO:0000256" key="1">
    <source>
        <dbReference type="PROSITE-ProRule" id="PRU00176"/>
    </source>
</evidence>
<dbReference type="Pfam" id="PF04059">
    <property type="entry name" value="RRM_2"/>
    <property type="match status" value="1"/>
</dbReference>
<feature type="region of interest" description="Disordered" evidence="2">
    <location>
        <begin position="69"/>
        <end position="119"/>
    </location>
</feature>
<accession>A0ABN9VPX7</accession>
<sequence length="480" mass="49713">MARTNAELRLAPLDSTFQVWGEPPRARNRSHSHPGYAPHHLRPTPDDLEDGRGIGRRCALPGVAACTCAASDGGSTSAPGSSASEAPGSPRGHEEQASGLDEESAQELWPDTDEDDEAFEWTPCSSRRGAAVPAPVGAGAWAEGVACFAFLAPPRVFATAQASMAACSPAVTSALRAPPSFPLAPVHLRGHAEAAPPGGLPVLARPALVLQPVAAVAFGGQQCSPPIHTVPPGAAATTPCGADSLESAMRSAESALAAIESEEAAPAAEGPGCAATSQQGSAAAAARAAGTAVGAAGAAAAAPQQTPQAGAGKAARRIGPGVTSLMMRGLPREVSQHEVLGEVHRSGFAGRVDFFYMPRDFDSRKTKGHAFLNFVSSEVATEFQRAWHGRPTCAGRPVGARGLDVSVATQQGLAVNISRWEGSRLRRVRDPDFQPFVLGRRAAHTVVRACDADRVERLGEPAERHGRTRTGAAVRREDRE</sequence>
<comment type="caution">
    <text evidence="4">The sequence shown here is derived from an EMBL/GenBank/DDBJ whole genome shotgun (WGS) entry which is preliminary data.</text>
</comment>
<reference evidence="4" key="1">
    <citation type="submission" date="2023-10" db="EMBL/GenBank/DDBJ databases">
        <authorList>
            <person name="Chen Y."/>
            <person name="Shah S."/>
            <person name="Dougan E. K."/>
            <person name="Thang M."/>
            <person name="Chan C."/>
        </authorList>
    </citation>
    <scope>NUCLEOTIDE SEQUENCE [LARGE SCALE GENOMIC DNA]</scope>
</reference>
<evidence type="ECO:0000256" key="2">
    <source>
        <dbReference type="SAM" id="MobiDB-lite"/>
    </source>
</evidence>
<evidence type="ECO:0000313" key="4">
    <source>
        <dbReference type="EMBL" id="CAK0874535.1"/>
    </source>
</evidence>
<evidence type="ECO:0000259" key="3">
    <source>
        <dbReference type="PROSITE" id="PS50102"/>
    </source>
</evidence>
<dbReference type="Gene3D" id="3.30.70.330">
    <property type="match status" value="1"/>
</dbReference>
<keyword evidence="5" id="KW-1185">Reference proteome</keyword>
<dbReference type="InterPro" id="IPR012677">
    <property type="entry name" value="Nucleotide-bd_a/b_plait_sf"/>
</dbReference>
<feature type="compositionally biased region" description="Acidic residues" evidence="2">
    <location>
        <begin position="100"/>
        <end position="119"/>
    </location>
</feature>
<organism evidence="4 5">
    <name type="scientific">Prorocentrum cordatum</name>
    <dbReference type="NCBI Taxonomy" id="2364126"/>
    <lineage>
        <taxon>Eukaryota</taxon>
        <taxon>Sar</taxon>
        <taxon>Alveolata</taxon>
        <taxon>Dinophyceae</taxon>
        <taxon>Prorocentrales</taxon>
        <taxon>Prorocentraceae</taxon>
        <taxon>Prorocentrum</taxon>
    </lineage>
</organism>